<reference evidence="2" key="1">
    <citation type="submission" date="2014-03" db="EMBL/GenBank/DDBJ databases">
        <authorList>
            <person name="Aksoy S."/>
            <person name="Warren W."/>
            <person name="Wilson R.K."/>
        </authorList>
    </citation>
    <scope>NUCLEOTIDE SEQUENCE [LARGE SCALE GENOMIC DNA]</scope>
    <source>
        <strain evidence="2">IAEA</strain>
    </source>
</reference>
<name>A0A1B0AGX2_GLOPL</name>
<evidence type="ECO:0000313" key="1">
    <source>
        <dbReference type="EnsemblMetazoa" id="GPAI045324-PA"/>
    </source>
</evidence>
<sequence length="247" mass="28259">MEGVASSNETSEVLAKYLELFQQNAFDFKYHFAPNSAIDWCGRTICGVNKIHNFLRHELSYHYEHIEFLHPLSCLPIETKHSHSGTKVITNKSIDYIHPINCIRDMVTLKSYADSDVDDNGLGDETKSPIEERTPSTCVAEYELKTVKPDEITENSQDFLKHRSPKMPSTSQRACLPWLLQDDSSGDEDELESLTCLYTSLCYLEVKGLIRFRSSTSASFTAERIQQLDYAGRVTRLRISYRRCNSL</sequence>
<evidence type="ECO:0000313" key="2">
    <source>
        <dbReference type="Proteomes" id="UP000092445"/>
    </source>
</evidence>
<keyword evidence="2" id="KW-1185">Reference proteome</keyword>
<reference evidence="1" key="2">
    <citation type="submission" date="2020-05" db="UniProtKB">
        <authorList>
            <consortium name="EnsemblMetazoa"/>
        </authorList>
    </citation>
    <scope>IDENTIFICATION</scope>
    <source>
        <strain evidence="1">IAEA</strain>
    </source>
</reference>
<dbReference type="Proteomes" id="UP000092445">
    <property type="component" value="Unassembled WGS sequence"/>
</dbReference>
<dbReference type="EnsemblMetazoa" id="GPAI045324-RA">
    <property type="protein sequence ID" value="GPAI045324-PA"/>
    <property type="gene ID" value="GPAI045324"/>
</dbReference>
<dbReference type="AlphaFoldDB" id="A0A1B0AGX2"/>
<organism evidence="1 2">
    <name type="scientific">Glossina pallidipes</name>
    <name type="common">Tsetse fly</name>
    <dbReference type="NCBI Taxonomy" id="7398"/>
    <lineage>
        <taxon>Eukaryota</taxon>
        <taxon>Metazoa</taxon>
        <taxon>Ecdysozoa</taxon>
        <taxon>Arthropoda</taxon>
        <taxon>Hexapoda</taxon>
        <taxon>Insecta</taxon>
        <taxon>Pterygota</taxon>
        <taxon>Neoptera</taxon>
        <taxon>Endopterygota</taxon>
        <taxon>Diptera</taxon>
        <taxon>Brachycera</taxon>
        <taxon>Muscomorpha</taxon>
        <taxon>Hippoboscoidea</taxon>
        <taxon>Glossinidae</taxon>
        <taxon>Glossina</taxon>
    </lineage>
</organism>
<accession>A0A1B0AGX2</accession>
<dbReference type="VEuPathDB" id="VectorBase:GPAI045324"/>
<protein>
    <submittedName>
        <fullName evidence="1">Uncharacterized protein</fullName>
    </submittedName>
</protein>
<proteinExistence type="predicted"/>